<keyword evidence="1" id="KW-0812">Transmembrane</keyword>
<protein>
    <submittedName>
        <fullName evidence="2">Uncharacterized protein</fullName>
    </submittedName>
</protein>
<keyword evidence="1" id="KW-1133">Transmembrane helix</keyword>
<evidence type="ECO:0000313" key="2">
    <source>
        <dbReference type="EMBL" id="MPM09541.1"/>
    </source>
</evidence>
<gene>
    <name evidence="2" type="ORF">SDC9_55861</name>
</gene>
<accession>A0A644X0X2</accession>
<dbReference type="AlphaFoldDB" id="A0A644X0X2"/>
<organism evidence="2">
    <name type="scientific">bioreactor metagenome</name>
    <dbReference type="NCBI Taxonomy" id="1076179"/>
    <lineage>
        <taxon>unclassified sequences</taxon>
        <taxon>metagenomes</taxon>
        <taxon>ecological metagenomes</taxon>
    </lineage>
</organism>
<proteinExistence type="predicted"/>
<keyword evidence="1" id="KW-0472">Membrane</keyword>
<evidence type="ECO:0000256" key="1">
    <source>
        <dbReference type="SAM" id="Phobius"/>
    </source>
</evidence>
<dbReference type="EMBL" id="VSSQ01001582">
    <property type="protein sequence ID" value="MPM09541.1"/>
    <property type="molecule type" value="Genomic_DNA"/>
</dbReference>
<reference evidence="2" key="1">
    <citation type="submission" date="2019-08" db="EMBL/GenBank/DDBJ databases">
        <authorList>
            <person name="Kucharzyk K."/>
            <person name="Murdoch R.W."/>
            <person name="Higgins S."/>
            <person name="Loffler F."/>
        </authorList>
    </citation>
    <scope>NUCLEOTIDE SEQUENCE</scope>
</reference>
<sequence>MFTTDTKQLQRINREKRCSERFPRVLITATCMLMSLIMVIAIIPTRHFICLRPMITTTTVIWFHTFSPTGASTDPDKQSISREFFLKQIKTTTTASFLAQRQPLLFTMPIIRWLVRWNLLQMISELLPDHLPHLTMELQETCALPTDTARPILVWRNTNDRNSMFSSTR</sequence>
<comment type="caution">
    <text evidence="2">The sequence shown here is derived from an EMBL/GenBank/DDBJ whole genome shotgun (WGS) entry which is preliminary data.</text>
</comment>
<feature type="transmembrane region" description="Helical" evidence="1">
    <location>
        <begin position="21"/>
        <end position="43"/>
    </location>
</feature>
<name>A0A644X0X2_9ZZZZ</name>